<dbReference type="GO" id="GO:0031491">
    <property type="term" value="F:nucleosome binding"/>
    <property type="evidence" value="ECO:0007669"/>
    <property type="project" value="TreeGrafter"/>
</dbReference>
<evidence type="ECO:0000259" key="3">
    <source>
        <dbReference type="Pfam" id="PF03446"/>
    </source>
</evidence>
<comment type="caution">
    <text evidence="5">The sequence shown here is derived from an EMBL/GenBank/DDBJ whole genome shotgun (WGS) entry which is preliminary data.</text>
</comment>
<dbReference type="AlphaFoldDB" id="A0A7W0HRE8"/>
<feature type="domain" description="6-phosphogluconate dehydrogenase NADP-binding" evidence="3">
    <location>
        <begin position="2"/>
        <end position="154"/>
    </location>
</feature>
<dbReference type="RefSeq" id="WP_181611640.1">
    <property type="nucleotide sequence ID" value="NZ_BAABAM010000003.1"/>
</dbReference>
<dbReference type="PANTHER" id="PTHR43580">
    <property type="entry name" value="OXIDOREDUCTASE GLYR1-RELATED"/>
    <property type="match status" value="1"/>
</dbReference>
<evidence type="ECO:0000256" key="2">
    <source>
        <dbReference type="ARBA" id="ARBA00023002"/>
    </source>
</evidence>
<dbReference type="GO" id="GO:0050661">
    <property type="term" value="F:NADP binding"/>
    <property type="evidence" value="ECO:0007669"/>
    <property type="project" value="InterPro"/>
</dbReference>
<dbReference type="EMBL" id="JACDUR010000004">
    <property type="protein sequence ID" value="MBA2892928.1"/>
    <property type="molecule type" value="Genomic_DNA"/>
</dbReference>
<protein>
    <submittedName>
        <fullName evidence="5">3-hydroxyisobutyrate dehydrogenase-like beta-hydroxyacid dehydrogenase</fullName>
    </submittedName>
</protein>
<dbReference type="InterPro" id="IPR015815">
    <property type="entry name" value="HIBADH-related"/>
</dbReference>
<reference evidence="5 6" key="1">
    <citation type="submission" date="2020-07" db="EMBL/GenBank/DDBJ databases">
        <title>Genomic Encyclopedia of Type Strains, Phase IV (KMG-IV): sequencing the most valuable type-strain genomes for metagenomic binning, comparative biology and taxonomic classification.</title>
        <authorList>
            <person name="Goeker M."/>
        </authorList>
    </citation>
    <scope>NUCLEOTIDE SEQUENCE [LARGE SCALE GENOMIC DNA]</scope>
    <source>
        <strain evidence="5 6">DSM 45533</strain>
    </source>
</reference>
<comment type="similarity">
    <text evidence="1">Belongs to the HIBADH-related family.</text>
</comment>
<evidence type="ECO:0000259" key="4">
    <source>
        <dbReference type="Pfam" id="PF21761"/>
    </source>
</evidence>
<evidence type="ECO:0000313" key="6">
    <source>
        <dbReference type="Proteomes" id="UP000530928"/>
    </source>
</evidence>
<dbReference type="PIRSF" id="PIRSF000103">
    <property type="entry name" value="HIBADH"/>
    <property type="match status" value="1"/>
</dbReference>
<dbReference type="GO" id="GO:0003677">
    <property type="term" value="F:DNA binding"/>
    <property type="evidence" value="ECO:0007669"/>
    <property type="project" value="TreeGrafter"/>
</dbReference>
<dbReference type="GO" id="GO:0016491">
    <property type="term" value="F:oxidoreductase activity"/>
    <property type="evidence" value="ECO:0007669"/>
    <property type="project" value="UniProtKB-KW"/>
</dbReference>
<dbReference type="InterPro" id="IPR036291">
    <property type="entry name" value="NAD(P)-bd_dom_sf"/>
</dbReference>
<dbReference type="SUPFAM" id="SSF51735">
    <property type="entry name" value="NAD(P)-binding Rossmann-fold domains"/>
    <property type="match status" value="1"/>
</dbReference>
<dbReference type="PANTHER" id="PTHR43580:SF2">
    <property type="entry name" value="CYTOKINE-LIKE NUCLEAR FACTOR N-PAC"/>
    <property type="match status" value="1"/>
</dbReference>
<evidence type="ECO:0000313" key="5">
    <source>
        <dbReference type="EMBL" id="MBA2892928.1"/>
    </source>
</evidence>
<dbReference type="InterPro" id="IPR013328">
    <property type="entry name" value="6PGD_dom2"/>
</dbReference>
<organism evidence="5 6">
    <name type="scientific">Nonomuraea soli</name>
    <dbReference type="NCBI Taxonomy" id="1032476"/>
    <lineage>
        <taxon>Bacteria</taxon>
        <taxon>Bacillati</taxon>
        <taxon>Actinomycetota</taxon>
        <taxon>Actinomycetes</taxon>
        <taxon>Streptosporangiales</taxon>
        <taxon>Streptosporangiaceae</taxon>
        <taxon>Nonomuraea</taxon>
    </lineage>
</organism>
<dbReference type="Proteomes" id="UP000530928">
    <property type="component" value="Unassembled WGS sequence"/>
</dbReference>
<dbReference type="Gene3D" id="1.10.1040.10">
    <property type="entry name" value="N-(1-d-carboxylethyl)-l-norvaline Dehydrogenase, domain 2"/>
    <property type="match status" value="1"/>
</dbReference>
<dbReference type="Pfam" id="PF21761">
    <property type="entry name" value="RedAm-like_C"/>
    <property type="match status" value="1"/>
</dbReference>
<dbReference type="GO" id="GO:0000785">
    <property type="term" value="C:chromatin"/>
    <property type="evidence" value="ECO:0007669"/>
    <property type="project" value="TreeGrafter"/>
</dbReference>
<dbReference type="InterPro" id="IPR048666">
    <property type="entry name" value="RedAm-like_C"/>
</dbReference>
<proteinExistence type="inferred from homology"/>
<keyword evidence="6" id="KW-1185">Reference proteome</keyword>
<keyword evidence="2" id="KW-0560">Oxidoreductase</keyword>
<dbReference type="InterPro" id="IPR006115">
    <property type="entry name" value="6PGDH_NADP-bd"/>
</dbReference>
<dbReference type="InterPro" id="IPR051265">
    <property type="entry name" value="HIBADH-related_NP60_sf"/>
</dbReference>
<name>A0A7W0HRE8_9ACTN</name>
<gene>
    <name evidence="5" type="ORF">HNR30_004282</name>
</gene>
<dbReference type="Pfam" id="PF03446">
    <property type="entry name" value="NAD_binding_2"/>
    <property type="match status" value="1"/>
</dbReference>
<feature type="domain" description="NADPH-dependent reductive aminase-like C-terminal" evidence="4">
    <location>
        <begin position="157"/>
        <end position="282"/>
    </location>
</feature>
<evidence type="ECO:0000256" key="1">
    <source>
        <dbReference type="ARBA" id="ARBA00009080"/>
    </source>
</evidence>
<accession>A0A7W0HRE8</accession>
<dbReference type="Gene3D" id="3.40.50.720">
    <property type="entry name" value="NAD(P)-binding Rossmann-like Domain"/>
    <property type="match status" value="1"/>
</dbReference>
<dbReference type="GO" id="GO:0140673">
    <property type="term" value="P:transcription elongation-coupled chromatin remodeling"/>
    <property type="evidence" value="ECO:0007669"/>
    <property type="project" value="TreeGrafter"/>
</dbReference>
<sequence length="289" mass="29508">MQISVIGLGLMGQALAGAFLTAGHETTVWNRTASKAEPLVAQGAKAAGSVAEAVAASELVVLCVTDYAAARELLDPLELTGRAVVNLTSGTAEQARSTAEWAASRGAAYLDGAIMAIPQAIATDEAVVLYSGPGEVFDRHQAALSALGGQSLHLGEDHGLASLYDVALLGVMWSVLNGFLHGAAMLTAAGVEASAFASLAGPTIGTVAGWLPGYAEQIDKKDFTATDATIATHLAAMDHLVEESEVLGVDPGLPGSVREIARRAVAAGREGESYAALIDQFRTPSGARS</sequence>